<dbReference type="SUPFAM" id="SSF57845">
    <property type="entry name" value="B-box zinc-binding domain"/>
    <property type="match status" value="1"/>
</dbReference>
<dbReference type="PRINTS" id="PR01407">
    <property type="entry name" value="BUTYPHLNCDUF"/>
</dbReference>
<keyword evidence="9" id="KW-1185">Reference proteome</keyword>
<dbReference type="PROSITE" id="PS50119">
    <property type="entry name" value="ZF_BBOX"/>
    <property type="match status" value="1"/>
</dbReference>
<evidence type="ECO:0000259" key="7">
    <source>
        <dbReference type="PROSITE" id="PS50188"/>
    </source>
</evidence>
<dbReference type="CDD" id="cd19769">
    <property type="entry name" value="Bbox2_TRIM16-like"/>
    <property type="match status" value="1"/>
</dbReference>
<evidence type="ECO:0008006" key="10">
    <source>
        <dbReference type="Google" id="ProtNLM"/>
    </source>
</evidence>
<dbReference type="Pfam" id="PF13765">
    <property type="entry name" value="PRY"/>
    <property type="match status" value="1"/>
</dbReference>
<dbReference type="InterPro" id="IPR006574">
    <property type="entry name" value="PRY"/>
</dbReference>
<dbReference type="Gene3D" id="2.60.120.920">
    <property type="match status" value="1"/>
</dbReference>
<accession>A0AAV2MM06</accession>
<keyword evidence="2" id="KW-0862">Zinc</keyword>
<evidence type="ECO:0000256" key="2">
    <source>
        <dbReference type="ARBA" id="ARBA00022833"/>
    </source>
</evidence>
<evidence type="ECO:0000313" key="9">
    <source>
        <dbReference type="Proteomes" id="UP001497482"/>
    </source>
</evidence>
<dbReference type="AlphaFoldDB" id="A0AAV2MM06"/>
<evidence type="ECO:0000256" key="5">
    <source>
        <dbReference type="SAM" id="MobiDB-lite"/>
    </source>
</evidence>
<dbReference type="InterPro" id="IPR013320">
    <property type="entry name" value="ConA-like_dom_sf"/>
</dbReference>
<dbReference type="Gene3D" id="3.30.160.60">
    <property type="entry name" value="Classic Zinc Finger"/>
    <property type="match status" value="1"/>
</dbReference>
<feature type="domain" description="B box-type" evidence="6">
    <location>
        <begin position="60"/>
        <end position="100"/>
    </location>
</feature>
<keyword evidence="1 3" id="KW-0479">Metal-binding</keyword>
<reference evidence="8 9" key="1">
    <citation type="submission" date="2024-04" db="EMBL/GenBank/DDBJ databases">
        <authorList>
            <person name="Waldvogel A.-M."/>
            <person name="Schoenle A."/>
        </authorList>
    </citation>
    <scope>NUCLEOTIDE SEQUENCE [LARGE SCALE GENOMIC DNA]</scope>
</reference>
<evidence type="ECO:0000259" key="6">
    <source>
        <dbReference type="PROSITE" id="PS50119"/>
    </source>
</evidence>
<sequence>MKDPELCEDHEGPGVRTMKDPELCEDHEGPGVRTMKDPELCEDHEGPGARHQLIRPEHDLDQLICPEHDRPLEFYCRDHRQPLCVLCTYTLHKDHHTVPLKEQCEAQKKDLQQKIQERRGKVLEVQRSVDLSLTKANAEEEEGVQFFNDIIKSVLQSMVQFRQSIEKKHEEVKEDAEGLMADLQSEISELELRQKEMEEALNSDNHLDYIQFFTSVKPAPELNDWTEVSVQVPSYKGRFDIALSELKIKLFPKIRIAVEEALKQAKKYSVEVTLDPLTAHPNLHLSLRNKLVLCSPQVNPRVDNPQRFSKLYNVLGKEKFSAGQFYFEVQVKDKPQWFLGVTEGDANRKLKPDDLTPENGYWVKAGGNQRNRWSSTEKVGVFVDYDEGLVCFFDTETSTIVDSFTDCYFRTDVLPLLSPGSCYSDKNTAPLILTPVVA</sequence>
<dbReference type="PROSITE" id="PS50188">
    <property type="entry name" value="B302_SPRY"/>
    <property type="match status" value="1"/>
</dbReference>
<dbReference type="InterPro" id="IPR001870">
    <property type="entry name" value="B30.2/SPRY"/>
</dbReference>
<dbReference type="SMART" id="SM00589">
    <property type="entry name" value="PRY"/>
    <property type="match status" value="1"/>
</dbReference>
<feature type="region of interest" description="Disordered" evidence="5">
    <location>
        <begin position="1"/>
        <end position="37"/>
    </location>
</feature>
<keyword evidence="1 3" id="KW-0863">Zinc-finger</keyword>
<feature type="domain" description="B30.2/SPRY" evidence="7">
    <location>
        <begin position="252"/>
        <end position="438"/>
    </location>
</feature>
<dbReference type="InterPro" id="IPR000315">
    <property type="entry name" value="Znf_B-box"/>
</dbReference>
<dbReference type="GO" id="GO:0008270">
    <property type="term" value="F:zinc ion binding"/>
    <property type="evidence" value="ECO:0007669"/>
    <property type="project" value="UniProtKB-KW"/>
</dbReference>
<dbReference type="Pfam" id="PF00622">
    <property type="entry name" value="SPRY"/>
    <property type="match status" value="1"/>
</dbReference>
<dbReference type="EMBL" id="OZ035830">
    <property type="protein sequence ID" value="CAL1614433.1"/>
    <property type="molecule type" value="Genomic_DNA"/>
</dbReference>
<evidence type="ECO:0000256" key="3">
    <source>
        <dbReference type="PROSITE-ProRule" id="PRU00024"/>
    </source>
</evidence>
<dbReference type="InterPro" id="IPR003877">
    <property type="entry name" value="SPRY_dom"/>
</dbReference>
<dbReference type="Pfam" id="PF00643">
    <property type="entry name" value="zf-B_box"/>
    <property type="match status" value="1"/>
</dbReference>
<proteinExistence type="predicted"/>
<organism evidence="8 9">
    <name type="scientific">Knipowitschia caucasica</name>
    <name type="common">Caucasian dwarf goby</name>
    <name type="synonym">Pomatoschistus caucasicus</name>
    <dbReference type="NCBI Taxonomy" id="637954"/>
    <lineage>
        <taxon>Eukaryota</taxon>
        <taxon>Metazoa</taxon>
        <taxon>Chordata</taxon>
        <taxon>Craniata</taxon>
        <taxon>Vertebrata</taxon>
        <taxon>Euteleostomi</taxon>
        <taxon>Actinopterygii</taxon>
        <taxon>Neopterygii</taxon>
        <taxon>Teleostei</taxon>
        <taxon>Neoteleostei</taxon>
        <taxon>Acanthomorphata</taxon>
        <taxon>Gobiaria</taxon>
        <taxon>Gobiiformes</taxon>
        <taxon>Gobioidei</taxon>
        <taxon>Gobiidae</taxon>
        <taxon>Gobiinae</taxon>
        <taxon>Knipowitschia</taxon>
    </lineage>
</organism>
<dbReference type="SMART" id="SM00336">
    <property type="entry name" value="BBOX"/>
    <property type="match status" value="1"/>
</dbReference>
<dbReference type="InterPro" id="IPR043136">
    <property type="entry name" value="B30.2/SPRY_sf"/>
</dbReference>
<evidence type="ECO:0000313" key="8">
    <source>
        <dbReference type="EMBL" id="CAL1614433.1"/>
    </source>
</evidence>
<evidence type="ECO:0000256" key="4">
    <source>
        <dbReference type="SAM" id="Coils"/>
    </source>
</evidence>
<protein>
    <recommendedName>
        <fullName evidence="10">B30.2/SPRY domain-containing protein</fullName>
    </recommendedName>
</protein>
<dbReference type="InterPro" id="IPR058030">
    <property type="entry name" value="TRIM8/14/16/25/29/45/65_CC"/>
</dbReference>
<feature type="coiled-coil region" evidence="4">
    <location>
        <begin position="162"/>
        <end position="200"/>
    </location>
</feature>
<dbReference type="Pfam" id="PF25600">
    <property type="entry name" value="TRIM_CC"/>
    <property type="match status" value="1"/>
</dbReference>
<evidence type="ECO:0000256" key="1">
    <source>
        <dbReference type="ARBA" id="ARBA00022771"/>
    </source>
</evidence>
<name>A0AAV2MM06_KNICA</name>
<dbReference type="InterPro" id="IPR050143">
    <property type="entry name" value="TRIM/RBCC"/>
</dbReference>
<dbReference type="Proteomes" id="UP001497482">
    <property type="component" value="Chromosome 8"/>
</dbReference>
<keyword evidence="4" id="KW-0175">Coiled coil</keyword>
<gene>
    <name evidence="8" type="ORF">KC01_LOCUS40481</name>
</gene>
<dbReference type="SUPFAM" id="SSF49899">
    <property type="entry name" value="Concanavalin A-like lectins/glucanases"/>
    <property type="match status" value="1"/>
</dbReference>
<dbReference type="PANTHER" id="PTHR24103">
    <property type="entry name" value="E3 UBIQUITIN-PROTEIN LIGASE TRIM"/>
    <property type="match status" value="1"/>
</dbReference>
<dbReference type="InterPro" id="IPR003879">
    <property type="entry name" value="Butyrophylin_SPRY"/>
</dbReference>